<proteinExistence type="predicted"/>
<gene>
    <name evidence="1" type="ORF">C4F51_16695</name>
</gene>
<reference evidence="1" key="1">
    <citation type="submission" date="2018-07" db="EMBL/GenBank/DDBJ databases">
        <title>Genome assembly of strain Ka43.</title>
        <authorList>
            <person name="Kukolya J."/>
            <person name="Nagy I."/>
            <person name="Horvath B."/>
            <person name="Toth A."/>
        </authorList>
    </citation>
    <scope>NUCLEOTIDE SEQUENCE</scope>
    <source>
        <strain evidence="1">KB43</strain>
    </source>
</reference>
<sequence length="79" mass="8115">MEISNSGAWVNQGLIGMQRSQAEMTASARQIAEAPAAAGATDLATPLVNLVVQSTLFDSSAKVVKTADQALGSLLDVRA</sequence>
<comment type="caution">
    <text evidence="1">The sequence shown here is derived from an EMBL/GenBank/DDBJ whole genome shotgun (WGS) entry which is preliminary data.</text>
</comment>
<protein>
    <recommendedName>
        <fullName evidence="3">Flagellar basal-body/hook protein C-terminal domain-containing protein</fullName>
    </recommendedName>
</protein>
<evidence type="ECO:0000313" key="1">
    <source>
        <dbReference type="EMBL" id="MBE8718813.1"/>
    </source>
</evidence>
<dbReference type="EMBL" id="PRDL01000001">
    <property type="protein sequence ID" value="MBE8718813.1"/>
    <property type="molecule type" value="Genomic_DNA"/>
</dbReference>
<evidence type="ECO:0000313" key="2">
    <source>
        <dbReference type="Proteomes" id="UP000652567"/>
    </source>
</evidence>
<name>A0A928YX06_9GAMM</name>
<organism evidence="1 2">
    <name type="scientific">Cellvibrio polysaccharolyticus</name>
    <dbReference type="NCBI Taxonomy" id="2082724"/>
    <lineage>
        <taxon>Bacteria</taxon>
        <taxon>Pseudomonadati</taxon>
        <taxon>Pseudomonadota</taxon>
        <taxon>Gammaproteobacteria</taxon>
        <taxon>Cellvibrionales</taxon>
        <taxon>Cellvibrionaceae</taxon>
        <taxon>Cellvibrio</taxon>
    </lineage>
</organism>
<dbReference type="AlphaFoldDB" id="A0A928YX06"/>
<dbReference type="RefSeq" id="WP_193911681.1">
    <property type="nucleotide sequence ID" value="NZ_PRDL01000001.1"/>
</dbReference>
<evidence type="ECO:0008006" key="3">
    <source>
        <dbReference type="Google" id="ProtNLM"/>
    </source>
</evidence>
<dbReference type="Proteomes" id="UP000652567">
    <property type="component" value="Unassembled WGS sequence"/>
</dbReference>
<keyword evidence="2" id="KW-1185">Reference proteome</keyword>
<accession>A0A928YX06</accession>